<evidence type="ECO:0000313" key="2">
    <source>
        <dbReference type="EMBL" id="TQL74659.1"/>
    </source>
</evidence>
<dbReference type="InterPro" id="IPR014922">
    <property type="entry name" value="YdhG-like"/>
</dbReference>
<evidence type="ECO:0000259" key="1">
    <source>
        <dbReference type="Pfam" id="PF08818"/>
    </source>
</evidence>
<organism evidence="2 3">
    <name type="scientific">Stackebrandtia endophytica</name>
    <dbReference type="NCBI Taxonomy" id="1496996"/>
    <lineage>
        <taxon>Bacteria</taxon>
        <taxon>Bacillati</taxon>
        <taxon>Actinomycetota</taxon>
        <taxon>Actinomycetes</taxon>
        <taxon>Glycomycetales</taxon>
        <taxon>Glycomycetaceae</taxon>
        <taxon>Stackebrandtia</taxon>
    </lineage>
</organism>
<keyword evidence="3" id="KW-1185">Reference proteome</keyword>
<dbReference type="RefSeq" id="WP_142033926.1">
    <property type="nucleotide sequence ID" value="NZ_JBHTGS010000002.1"/>
</dbReference>
<dbReference type="EMBL" id="VFOW01000001">
    <property type="protein sequence ID" value="TQL74659.1"/>
    <property type="molecule type" value="Genomic_DNA"/>
</dbReference>
<dbReference type="Proteomes" id="UP000317043">
    <property type="component" value="Unassembled WGS sequence"/>
</dbReference>
<protein>
    <submittedName>
        <fullName evidence="2">Uncharacterized protein DUF1801</fullName>
    </submittedName>
</protein>
<reference evidence="2 3" key="1">
    <citation type="submission" date="2019-06" db="EMBL/GenBank/DDBJ databases">
        <title>Sequencing the genomes of 1000 actinobacteria strains.</title>
        <authorList>
            <person name="Klenk H.-P."/>
        </authorList>
    </citation>
    <scope>NUCLEOTIDE SEQUENCE [LARGE SCALE GENOMIC DNA]</scope>
    <source>
        <strain evidence="2 3">DSM 45928</strain>
    </source>
</reference>
<dbReference type="InParanoid" id="A0A543AQ26"/>
<proteinExistence type="predicted"/>
<dbReference type="Pfam" id="PF08818">
    <property type="entry name" value="DUF1801"/>
    <property type="match status" value="1"/>
</dbReference>
<dbReference type="AlphaFoldDB" id="A0A543AQ26"/>
<comment type="caution">
    <text evidence="2">The sequence shown here is derived from an EMBL/GenBank/DDBJ whole genome shotgun (WGS) entry which is preliminary data.</text>
</comment>
<dbReference type="OrthoDB" id="5951444at2"/>
<sequence>MSQNKTTRNDGDVTAFLDGVADPRRRADAHRARHLMAEVTGAAAAMWGTAIVGFGAYRYEYASGRTGESAAVGFSPRKANLTLYFPGGFDADAERLRELGPHTIGKSCLYIKRLDDIDEQVLRDLVDRSYRAFDGTTVTP</sequence>
<feature type="domain" description="YdhG-like" evidence="1">
    <location>
        <begin position="25"/>
        <end position="128"/>
    </location>
</feature>
<name>A0A543AQ26_9ACTN</name>
<accession>A0A543AQ26</accession>
<gene>
    <name evidence="2" type="ORF">FB566_0145</name>
</gene>
<evidence type="ECO:0000313" key="3">
    <source>
        <dbReference type="Proteomes" id="UP000317043"/>
    </source>
</evidence>